<dbReference type="EMBL" id="ATBP01002203">
    <property type="protein sequence ID" value="ETR66140.1"/>
    <property type="molecule type" value="Genomic_DNA"/>
</dbReference>
<comment type="caution">
    <text evidence="1">The sequence shown here is derived from an EMBL/GenBank/DDBJ whole genome shotgun (WGS) entry which is preliminary data.</text>
</comment>
<organism evidence="1 2">
    <name type="scientific">Candidatus Magnetoglobus multicellularis str. Araruama</name>
    <dbReference type="NCBI Taxonomy" id="890399"/>
    <lineage>
        <taxon>Bacteria</taxon>
        <taxon>Pseudomonadati</taxon>
        <taxon>Thermodesulfobacteriota</taxon>
        <taxon>Desulfobacteria</taxon>
        <taxon>Desulfobacterales</taxon>
        <taxon>Desulfobacteraceae</taxon>
        <taxon>Candidatus Magnetoglobus</taxon>
    </lineage>
</organism>
<evidence type="ECO:0000313" key="2">
    <source>
        <dbReference type="Proteomes" id="UP000189670"/>
    </source>
</evidence>
<proteinExistence type="predicted"/>
<protein>
    <submittedName>
        <fullName evidence="1">Uncharacterized protein</fullName>
    </submittedName>
</protein>
<name>A0A1V1NU78_9BACT</name>
<evidence type="ECO:0000313" key="1">
    <source>
        <dbReference type="EMBL" id="ETR66140.1"/>
    </source>
</evidence>
<accession>A0A1V1NU78</accession>
<gene>
    <name evidence="1" type="ORF">OMM_13195</name>
</gene>
<reference evidence="2" key="1">
    <citation type="submission" date="2012-11" db="EMBL/GenBank/DDBJ databases">
        <authorList>
            <person name="Lucero-Rivera Y.E."/>
            <person name="Tovar-Ramirez D."/>
        </authorList>
    </citation>
    <scope>NUCLEOTIDE SEQUENCE [LARGE SCALE GENOMIC DNA]</scope>
    <source>
        <strain evidence="2">Araruama</strain>
    </source>
</reference>
<dbReference type="AlphaFoldDB" id="A0A1V1NU78"/>
<dbReference type="Proteomes" id="UP000189670">
    <property type="component" value="Unassembled WGS sequence"/>
</dbReference>
<sequence>MRLPININDMLTARVIEWEQLEFKAGWDHVKVMKTMCAFSYDFNNLGSRHILINVPDFNNEIETLKTQQKHSCIFLTPKNENSLHQFHPAD</sequence>